<comment type="catalytic activity">
    <reaction evidence="1">
        <text>S-ubiquitinyl-[E2 ubiquitin-conjugating enzyme]-L-cysteine + [acceptor protein]-L-lysine = [E2 ubiquitin-conjugating enzyme]-L-cysteine + N(6)-ubiquitinyl-[acceptor protein]-L-lysine.</text>
        <dbReference type="EC" id="2.3.2.26"/>
    </reaction>
</comment>
<protein>
    <recommendedName>
        <fullName evidence="3">HECT-type E3 ubiquitin transferase</fullName>
        <ecNumber evidence="3">2.3.2.26</ecNumber>
    </recommendedName>
</protein>
<dbReference type="Gene3D" id="3.30.2160.10">
    <property type="entry name" value="Hect, E3 ligase catalytic domain"/>
    <property type="match status" value="1"/>
</dbReference>
<dbReference type="GO" id="GO:0009966">
    <property type="term" value="P:regulation of signal transduction"/>
    <property type="evidence" value="ECO:0007669"/>
    <property type="project" value="UniProtKB-ARBA"/>
</dbReference>
<evidence type="ECO:0000256" key="3">
    <source>
        <dbReference type="ARBA" id="ARBA00012485"/>
    </source>
</evidence>
<dbReference type="FunFam" id="3.30.2410.10:FF:000003">
    <property type="entry name" value="probable E3 ubiquitin-protein ligase HERC4 isoform X1"/>
    <property type="match status" value="1"/>
</dbReference>
<keyword evidence="5" id="KW-0808">Transferase</keyword>
<reference evidence="9" key="1">
    <citation type="submission" date="2021-05" db="EMBL/GenBank/DDBJ databases">
        <authorList>
            <person name="Alioto T."/>
            <person name="Alioto T."/>
            <person name="Gomez Garrido J."/>
        </authorList>
    </citation>
    <scope>NUCLEOTIDE SEQUENCE</scope>
</reference>
<evidence type="ECO:0000256" key="6">
    <source>
        <dbReference type="ARBA" id="ARBA00022786"/>
    </source>
</evidence>
<dbReference type="EMBL" id="HBUF01032186">
    <property type="protein sequence ID" value="CAG6615200.1"/>
    <property type="molecule type" value="Transcribed_RNA"/>
</dbReference>
<dbReference type="Gene3D" id="3.90.1750.10">
    <property type="entry name" value="Hect, E3 ligase catalytic domains"/>
    <property type="match status" value="1"/>
</dbReference>
<dbReference type="PROSITE" id="PS50237">
    <property type="entry name" value="HECT"/>
    <property type="match status" value="1"/>
</dbReference>
<dbReference type="GO" id="GO:0061630">
    <property type="term" value="F:ubiquitin protein ligase activity"/>
    <property type="evidence" value="ECO:0007669"/>
    <property type="project" value="UniProtKB-EC"/>
</dbReference>
<dbReference type="SUPFAM" id="SSF56204">
    <property type="entry name" value="Hect, E3 ligase catalytic domain"/>
    <property type="match status" value="1"/>
</dbReference>
<evidence type="ECO:0000256" key="7">
    <source>
        <dbReference type="PROSITE-ProRule" id="PRU00104"/>
    </source>
</evidence>
<dbReference type="PANTHER" id="PTHR45700:SF9">
    <property type="entry name" value="HECT-TYPE E3 UBIQUITIN TRANSFERASE"/>
    <property type="match status" value="1"/>
</dbReference>
<evidence type="ECO:0000256" key="5">
    <source>
        <dbReference type="ARBA" id="ARBA00022679"/>
    </source>
</evidence>
<organism evidence="9">
    <name type="scientific">Cacopsylla melanoneura</name>
    <dbReference type="NCBI Taxonomy" id="428564"/>
    <lineage>
        <taxon>Eukaryota</taxon>
        <taxon>Metazoa</taxon>
        <taxon>Ecdysozoa</taxon>
        <taxon>Arthropoda</taxon>
        <taxon>Hexapoda</taxon>
        <taxon>Insecta</taxon>
        <taxon>Pterygota</taxon>
        <taxon>Neoptera</taxon>
        <taxon>Paraneoptera</taxon>
        <taxon>Hemiptera</taxon>
        <taxon>Sternorrhyncha</taxon>
        <taxon>Psylloidea</taxon>
        <taxon>Psyllidae</taxon>
        <taxon>Psyllinae</taxon>
        <taxon>Cacopsylla</taxon>
    </lineage>
</organism>
<accession>A0A8D8LR65</accession>
<dbReference type="InterPro" id="IPR035983">
    <property type="entry name" value="Hect_E3_ubiquitin_ligase"/>
</dbReference>
<evidence type="ECO:0000256" key="2">
    <source>
        <dbReference type="ARBA" id="ARBA00004496"/>
    </source>
</evidence>
<evidence type="ECO:0000313" key="9">
    <source>
        <dbReference type="EMBL" id="CAG6615200.1"/>
    </source>
</evidence>
<dbReference type="CDD" id="cd00078">
    <property type="entry name" value="HECTc"/>
    <property type="match status" value="1"/>
</dbReference>
<keyword evidence="6 7" id="KW-0833">Ubl conjugation pathway</keyword>
<name>A0A8D8LR65_9HEMI</name>
<evidence type="ECO:0000256" key="4">
    <source>
        <dbReference type="ARBA" id="ARBA00022490"/>
    </source>
</evidence>
<dbReference type="GO" id="GO:0005737">
    <property type="term" value="C:cytoplasm"/>
    <property type="evidence" value="ECO:0007669"/>
    <property type="project" value="UniProtKB-SubCell"/>
</dbReference>
<dbReference type="InterPro" id="IPR044611">
    <property type="entry name" value="E3A/B/C-like"/>
</dbReference>
<dbReference type="InterPro" id="IPR000569">
    <property type="entry name" value="HECT_dom"/>
</dbReference>
<comment type="subcellular location">
    <subcellularLocation>
        <location evidence="2">Cytoplasm</location>
    </subcellularLocation>
</comment>
<feature type="active site" description="Glycyl thioester intermediate" evidence="7">
    <location>
        <position position="649"/>
    </location>
</feature>
<sequence>MLKAANPSRLETVSVARRRDTGEEMKITPRYPKRTKTRLEFLQDVRTAHETNNFASLQRFYMRTFDSFAELCALFKMNPNQSEARQEDPDLNMDLLYTVQDALKDMPSVMSKTVLKSIINSLLEKNKLIHDKDDVRSLFILVQSPVFASQSTFTVFAHLMNHIVSLSTKDHQLLVNWLKILEKEMFRQIIGNILQFISVQQFPTLGSANSRTQWWTATATKTLALLNAANNAMIPALVVYTEFYNSALDHIDLMQEYFNWQNPHKAENFSFCQYPFILSIIAKRYILTKDSEQQMILTARKSIVDKMVIRSQVPQIDLFFLNIHVRRSHLVTDSLNEIAYKQRDLKKKLKVYFVGEPGLDMGGLTKEWFLLLIREIFDPGYGMFVYHPHSRCYWFTYEQDAYNLREYNLIGVLMGLAVYNSIILDLHFPSICYRKLLSPPVVPPANTVKVGLVQSPTVEDLAEIVPDVARGLQSLVSYEGNVEEDMGLTFQVSLEEYGKMKTFKLKKNGENIAVTNENRQEYVDLYLNWILNKSIYARFKAFYLGFHSVCASNALIMLRPEEVEMLVCGTNNLDFFELRKVTEYDGYTPGELYIEYFWEILNSYSEDLKRKFLLFATGSDRVNVGGMAQMNFKITRASNKSHLPMAHTCFNQLVLPQYESKDHLKHKLYIAIANAEGFGIE</sequence>
<dbReference type="AlphaFoldDB" id="A0A8D8LR65"/>
<dbReference type="Pfam" id="PF00632">
    <property type="entry name" value="HECT"/>
    <property type="match status" value="1"/>
</dbReference>
<proteinExistence type="predicted"/>
<evidence type="ECO:0000259" key="8">
    <source>
        <dbReference type="PROSITE" id="PS50237"/>
    </source>
</evidence>
<dbReference type="SMART" id="SM00119">
    <property type="entry name" value="HECTc"/>
    <property type="match status" value="1"/>
</dbReference>
<keyword evidence="4" id="KW-0963">Cytoplasm</keyword>
<evidence type="ECO:0000256" key="1">
    <source>
        <dbReference type="ARBA" id="ARBA00000885"/>
    </source>
</evidence>
<dbReference type="EC" id="2.3.2.26" evidence="3"/>
<dbReference type="PANTHER" id="PTHR45700">
    <property type="entry name" value="UBIQUITIN-PROTEIN LIGASE E3C"/>
    <property type="match status" value="1"/>
</dbReference>
<dbReference type="FunFam" id="3.30.2160.10:FF:000004">
    <property type="entry name" value="probable E3 ubiquitin-protein ligase HERC4 isoform X1"/>
    <property type="match status" value="1"/>
</dbReference>
<feature type="domain" description="HECT" evidence="8">
    <location>
        <begin position="341"/>
        <end position="681"/>
    </location>
</feature>
<dbReference type="Gene3D" id="3.30.2410.10">
    <property type="entry name" value="Hect, E3 ligase catalytic domain"/>
    <property type="match status" value="1"/>
</dbReference>
<dbReference type="GO" id="GO:0000209">
    <property type="term" value="P:protein polyubiquitination"/>
    <property type="evidence" value="ECO:0007669"/>
    <property type="project" value="InterPro"/>
</dbReference>